<name>A0ABT4Q7R4_9BACL</name>
<sequence length="113" mass="12072">MRLGTFLLGGLVGAAAAVYITNRSKLQLWAAMTNGNQFGSMMNKAKMTVDRFSNSGRTDASPCEMSAGVQSHEHDSGGLDQVKSMVNDDPKLRAQVDEIVSAGGEDRQSAHLQ</sequence>
<dbReference type="EMBL" id="JAQAGZ010000006">
    <property type="protein sequence ID" value="MCZ8512907.1"/>
    <property type="molecule type" value="Genomic_DNA"/>
</dbReference>
<proteinExistence type="predicted"/>
<keyword evidence="3" id="KW-1185">Reference proteome</keyword>
<evidence type="ECO:0008006" key="4">
    <source>
        <dbReference type="Google" id="ProtNLM"/>
    </source>
</evidence>
<comment type="caution">
    <text evidence="2">The sequence shown here is derived from an EMBL/GenBank/DDBJ whole genome shotgun (WGS) entry which is preliminary data.</text>
</comment>
<evidence type="ECO:0000313" key="3">
    <source>
        <dbReference type="Proteomes" id="UP001527882"/>
    </source>
</evidence>
<dbReference type="Proteomes" id="UP001527882">
    <property type="component" value="Unassembled WGS sequence"/>
</dbReference>
<reference evidence="2 3" key="1">
    <citation type="submission" date="2022-12" db="EMBL/GenBank/DDBJ databases">
        <title>Draft genome sequence of Paenibacillus sp. dW9.</title>
        <authorList>
            <person name="Choi E.-W."/>
            <person name="Kim D.-U."/>
        </authorList>
    </citation>
    <scope>NUCLEOTIDE SEQUENCE [LARGE SCALE GENOMIC DNA]</scope>
    <source>
        <strain evidence="3">dW9</strain>
    </source>
</reference>
<protein>
    <recommendedName>
        <fullName evidence="4">YtxH domain-containing protein</fullName>
    </recommendedName>
</protein>
<evidence type="ECO:0000313" key="2">
    <source>
        <dbReference type="EMBL" id="MCZ8512907.1"/>
    </source>
</evidence>
<gene>
    <name evidence="2" type="ORF">O9H85_10850</name>
</gene>
<accession>A0ABT4Q7R4</accession>
<evidence type="ECO:0000256" key="1">
    <source>
        <dbReference type="SAM" id="MobiDB-lite"/>
    </source>
</evidence>
<dbReference type="RefSeq" id="WP_269881367.1">
    <property type="nucleotide sequence ID" value="NZ_JAQAGZ010000006.1"/>
</dbReference>
<organism evidence="2 3">
    <name type="scientific">Paenibacillus gyeongsangnamensis</name>
    <dbReference type="NCBI Taxonomy" id="3388067"/>
    <lineage>
        <taxon>Bacteria</taxon>
        <taxon>Bacillati</taxon>
        <taxon>Bacillota</taxon>
        <taxon>Bacilli</taxon>
        <taxon>Bacillales</taxon>
        <taxon>Paenibacillaceae</taxon>
        <taxon>Paenibacillus</taxon>
    </lineage>
</organism>
<feature type="region of interest" description="Disordered" evidence="1">
    <location>
        <begin position="52"/>
        <end position="90"/>
    </location>
</feature>